<evidence type="ECO:0000313" key="4">
    <source>
        <dbReference type="Proteomes" id="UP000309038"/>
    </source>
</evidence>
<dbReference type="EMBL" id="SGPJ01000121">
    <property type="protein sequence ID" value="THG98407.1"/>
    <property type="molecule type" value="Genomic_DNA"/>
</dbReference>
<evidence type="ECO:0000313" key="3">
    <source>
        <dbReference type="EMBL" id="THG98407.1"/>
    </source>
</evidence>
<dbReference type="AlphaFoldDB" id="A0A4S4KL32"/>
<dbReference type="PANTHER" id="PTHR38758">
    <property type="entry name" value="PUTATIVE-RELATED"/>
    <property type="match status" value="1"/>
</dbReference>
<gene>
    <name evidence="3" type="ORF">EW026_g3784</name>
</gene>
<feature type="region of interest" description="Disordered" evidence="2">
    <location>
        <begin position="245"/>
        <end position="266"/>
    </location>
</feature>
<keyword evidence="1" id="KW-0175">Coiled coil</keyword>
<evidence type="ECO:0000256" key="1">
    <source>
        <dbReference type="SAM" id="Coils"/>
    </source>
</evidence>
<feature type="compositionally biased region" description="Pro residues" evidence="2">
    <location>
        <begin position="681"/>
        <end position="697"/>
    </location>
</feature>
<dbReference type="Proteomes" id="UP000309038">
    <property type="component" value="Unassembled WGS sequence"/>
</dbReference>
<reference evidence="3 4" key="1">
    <citation type="submission" date="2019-02" db="EMBL/GenBank/DDBJ databases">
        <title>Genome sequencing of the rare red list fungi Phlebia centrifuga.</title>
        <authorList>
            <person name="Buettner E."/>
            <person name="Kellner H."/>
        </authorList>
    </citation>
    <scope>NUCLEOTIDE SEQUENCE [LARGE SCALE GENOMIC DNA]</scope>
    <source>
        <strain evidence="3 4">DSM 108282</strain>
    </source>
</reference>
<proteinExistence type="predicted"/>
<accession>A0A4S4KL32</accession>
<comment type="caution">
    <text evidence="3">The sequence shown here is derived from an EMBL/GenBank/DDBJ whole genome shotgun (WGS) entry which is preliminary data.</text>
</comment>
<dbReference type="PANTHER" id="PTHR38758:SF1">
    <property type="entry name" value="PROTEIN, PUTATIVE-RELATED"/>
    <property type="match status" value="1"/>
</dbReference>
<evidence type="ECO:0000256" key="2">
    <source>
        <dbReference type="SAM" id="MobiDB-lite"/>
    </source>
</evidence>
<feature type="compositionally biased region" description="Polar residues" evidence="2">
    <location>
        <begin position="251"/>
        <end position="266"/>
    </location>
</feature>
<protein>
    <submittedName>
        <fullName evidence="3">Uncharacterized protein</fullName>
    </submittedName>
</protein>
<name>A0A4S4KL32_9APHY</name>
<feature type="compositionally biased region" description="Basic and acidic residues" evidence="2">
    <location>
        <begin position="460"/>
        <end position="496"/>
    </location>
</feature>
<keyword evidence="4" id="KW-1185">Reference proteome</keyword>
<feature type="compositionally biased region" description="Basic and acidic residues" evidence="2">
    <location>
        <begin position="411"/>
        <end position="452"/>
    </location>
</feature>
<feature type="region of interest" description="Disordered" evidence="2">
    <location>
        <begin position="302"/>
        <end position="333"/>
    </location>
</feature>
<feature type="region of interest" description="Disordered" evidence="2">
    <location>
        <begin position="1"/>
        <end position="50"/>
    </location>
</feature>
<feature type="coiled-coil region" evidence="1">
    <location>
        <begin position="178"/>
        <end position="227"/>
    </location>
</feature>
<feature type="compositionally biased region" description="Polar residues" evidence="2">
    <location>
        <begin position="302"/>
        <end position="330"/>
    </location>
</feature>
<organism evidence="3 4">
    <name type="scientific">Hermanssonia centrifuga</name>
    <dbReference type="NCBI Taxonomy" id="98765"/>
    <lineage>
        <taxon>Eukaryota</taxon>
        <taxon>Fungi</taxon>
        <taxon>Dikarya</taxon>
        <taxon>Basidiomycota</taxon>
        <taxon>Agaricomycotina</taxon>
        <taxon>Agaricomycetes</taxon>
        <taxon>Polyporales</taxon>
        <taxon>Meruliaceae</taxon>
        <taxon>Hermanssonia</taxon>
    </lineage>
</organism>
<feature type="region of interest" description="Disordered" evidence="2">
    <location>
        <begin position="611"/>
        <end position="748"/>
    </location>
</feature>
<feature type="region of interest" description="Disordered" evidence="2">
    <location>
        <begin position="110"/>
        <end position="130"/>
    </location>
</feature>
<feature type="region of interest" description="Disordered" evidence="2">
    <location>
        <begin position="347"/>
        <end position="501"/>
    </location>
</feature>
<sequence>MEDSSPSAPPAGATLPDTPRAHPPTRIPVQVFTEPADANPEDFDSNPTRPRSFLEQITNAASSALVTHTPIFSAQFKISDTVSSQPPALVSPDGAFVTSARSANYRSTLPPAEAAPQHATATGSSVTLQTPTSSFTHVPFNPPTTHIQSLFPSSCLPVADLPILLSDISVEHSAWSRLSSLRDRLRDERQELVRRHEETLHTSEREKQQAEKVVSVAEEALDIAERLTKWRYDQLKKRARDAEEIRMRDQSVPQAAQRQTDTSLTWDSRQQTFSGTPAINSHAAPPTRTLNTASSMTASHEATVNTQQPVQRAASGSNSLRTQGSLSRAQSVADDSALSHAAIAPVPCAPRSTTPQNGPPASLVLPGADVNMDAVNPQRKDLPALDQMAQEKVAEESTRTKPAVEAAAVRHRSEEDARIKQSEEEASRQRQIEEAAARKKQEEEEASRREAKASQALYQAKRERFQAEKAREEARRREEETRTRLEKAKNEMKLAEPSRSSSVHANAALPVPPIVVETPVATVSQPILSGLDTARQEEALDETAAVASIPDTTSAQSQKVNRGNASGGNAVVPNILISPITTPPSQAFSSHEVPSPLAHLPSIPPATVMAKPAEKAKKTKTLQIKTERSPTPSVFSPLPALSSHVARNDSADHNLSGASHRKLPPPAQTPTVVNRDLLPSPALPPKPQFPPPPPRAPPKSGTKSQSTAAAATRDSDDVRHRDRPGHPLSAAGSKKPQPSSVATERRHPAQTLWDNDRLLRICRDMLLEKKLRLISEQALRTFLKGTGHRHHPEADNMATTRQVKIHVRLLLRLYLGRGYVEITVMTVPIVVVDILIRTTDQLVLTEVAHL</sequence>
<feature type="compositionally biased region" description="Polar residues" evidence="2">
    <location>
        <begin position="119"/>
        <end position="130"/>
    </location>
</feature>